<accession>A0A1Y1XH73</accession>
<feature type="compositionally biased region" description="Polar residues" evidence="1">
    <location>
        <begin position="381"/>
        <end position="390"/>
    </location>
</feature>
<keyword evidence="2" id="KW-0472">Membrane</keyword>
<evidence type="ECO:0000256" key="2">
    <source>
        <dbReference type="SAM" id="Phobius"/>
    </source>
</evidence>
<comment type="caution">
    <text evidence="3">The sequence shown here is derived from an EMBL/GenBank/DDBJ whole genome shotgun (WGS) entry which is preliminary data.</text>
</comment>
<dbReference type="STRING" id="1754192.A0A1Y1XH73"/>
<proteinExistence type="predicted"/>
<feature type="region of interest" description="Disordered" evidence="1">
    <location>
        <begin position="353"/>
        <end position="390"/>
    </location>
</feature>
<keyword evidence="2" id="KW-0812">Transmembrane</keyword>
<gene>
    <name evidence="3" type="ORF">BCR32DRAFT_290929</name>
</gene>
<organism evidence="3 4">
    <name type="scientific">Anaeromyces robustus</name>
    <dbReference type="NCBI Taxonomy" id="1754192"/>
    <lineage>
        <taxon>Eukaryota</taxon>
        <taxon>Fungi</taxon>
        <taxon>Fungi incertae sedis</taxon>
        <taxon>Chytridiomycota</taxon>
        <taxon>Chytridiomycota incertae sedis</taxon>
        <taxon>Neocallimastigomycetes</taxon>
        <taxon>Neocallimastigales</taxon>
        <taxon>Neocallimastigaceae</taxon>
        <taxon>Anaeromyces</taxon>
    </lineage>
</organism>
<reference evidence="3 4" key="1">
    <citation type="submission" date="2016-08" db="EMBL/GenBank/DDBJ databases">
        <title>A Parts List for Fungal Cellulosomes Revealed by Comparative Genomics.</title>
        <authorList>
            <consortium name="DOE Joint Genome Institute"/>
            <person name="Haitjema C.H."/>
            <person name="Gilmore S.P."/>
            <person name="Henske J.K."/>
            <person name="Solomon K.V."/>
            <person name="De Groot R."/>
            <person name="Kuo A."/>
            <person name="Mondo S.J."/>
            <person name="Salamov A.A."/>
            <person name="Labutti K."/>
            <person name="Zhao Z."/>
            <person name="Chiniquy J."/>
            <person name="Barry K."/>
            <person name="Brewer H.M."/>
            <person name="Purvine S.O."/>
            <person name="Wright A.T."/>
            <person name="Boxma B."/>
            <person name="Van Alen T."/>
            <person name="Hackstein J.H."/>
            <person name="Baker S.E."/>
            <person name="Grigoriev I.V."/>
            <person name="O'Malley M.A."/>
        </authorList>
    </citation>
    <scope>NUCLEOTIDE SEQUENCE [LARGE SCALE GENOMIC DNA]</scope>
    <source>
        <strain evidence="3 4">S4</strain>
    </source>
</reference>
<evidence type="ECO:0000256" key="1">
    <source>
        <dbReference type="SAM" id="MobiDB-lite"/>
    </source>
</evidence>
<dbReference type="AlphaFoldDB" id="A0A1Y1XH73"/>
<keyword evidence="4" id="KW-1185">Reference proteome</keyword>
<evidence type="ECO:0000313" key="4">
    <source>
        <dbReference type="Proteomes" id="UP000193944"/>
    </source>
</evidence>
<keyword evidence="2" id="KW-1133">Transmembrane helix</keyword>
<protein>
    <submittedName>
        <fullName evidence="3">Uncharacterized protein</fullName>
    </submittedName>
</protein>
<feature type="transmembrane region" description="Helical" evidence="2">
    <location>
        <begin position="283"/>
        <end position="303"/>
    </location>
</feature>
<sequence length="501" mass="59291">MLSDKELLILESQRHYFIEHDRDKASYLDWLKSRGTNFDCYKEYLNSINNENKIDSKIDTIRTIIYALFCPFKGLFFYWTLIICILHKFNFKKPVMKIIIAHYVLGILGDIFDKLGDLFQHYYANTYIDDLRIDTKCINTLSIETAHPFKFFLKRQVATIFWYSAGIFGDWYPLIRTKAVIKEKKMLTPVYITCGLFNLSKIVLIIHHWTLLPNQLYDENGVFIMENRDNFYMYHWLLQFIIICTSLLYDISVYYVLKKNFFPVNDSDFGFLKKFKTTSEYRILISAFISIFLLPLAAISILLKFYFMMTQRVKHAEFSYEDIRLSIINLQYHMIFIDQILLFQSNKEHSNMLSAVSGRRKKSTKSKFNSKKKYSKKNKSHNGYSQNNSINGYSLNNSIREYSQNNSIHGYSQNNSIHGYSQTNSVNIHSQINSVHGYSQTNSNHRYSQNDNIYGFNQNDYLAEYDHNDFINKYNQTNSLPKLRLTRSSSETSFNKLIEYD</sequence>
<feature type="transmembrane region" description="Helical" evidence="2">
    <location>
        <begin position="187"/>
        <end position="211"/>
    </location>
</feature>
<evidence type="ECO:0000313" key="3">
    <source>
        <dbReference type="EMBL" id="ORX85073.1"/>
    </source>
</evidence>
<feature type="compositionally biased region" description="Basic residues" evidence="1">
    <location>
        <begin position="358"/>
        <end position="380"/>
    </location>
</feature>
<feature type="transmembrane region" description="Helical" evidence="2">
    <location>
        <begin position="64"/>
        <end position="86"/>
    </location>
</feature>
<reference evidence="3 4" key="2">
    <citation type="submission" date="2016-08" db="EMBL/GenBank/DDBJ databases">
        <title>Pervasive Adenine N6-methylation of Active Genes in Fungi.</title>
        <authorList>
            <consortium name="DOE Joint Genome Institute"/>
            <person name="Mondo S.J."/>
            <person name="Dannebaum R.O."/>
            <person name="Kuo R.C."/>
            <person name="Labutti K."/>
            <person name="Haridas S."/>
            <person name="Kuo A."/>
            <person name="Salamov A."/>
            <person name="Ahrendt S.R."/>
            <person name="Lipzen A."/>
            <person name="Sullivan W."/>
            <person name="Andreopoulos W.B."/>
            <person name="Clum A."/>
            <person name="Lindquist E."/>
            <person name="Daum C."/>
            <person name="Ramamoorthy G.K."/>
            <person name="Gryganskyi A."/>
            <person name="Culley D."/>
            <person name="Magnuson J.K."/>
            <person name="James T.Y."/>
            <person name="O'Malley M.A."/>
            <person name="Stajich J.E."/>
            <person name="Spatafora J.W."/>
            <person name="Visel A."/>
            <person name="Grigoriev I.V."/>
        </authorList>
    </citation>
    <scope>NUCLEOTIDE SEQUENCE [LARGE SCALE GENOMIC DNA]</scope>
    <source>
        <strain evidence="3 4">S4</strain>
    </source>
</reference>
<feature type="transmembrane region" description="Helical" evidence="2">
    <location>
        <begin position="231"/>
        <end position="257"/>
    </location>
</feature>
<name>A0A1Y1XH73_9FUNG</name>
<dbReference type="EMBL" id="MCFG01000041">
    <property type="protein sequence ID" value="ORX85073.1"/>
    <property type="molecule type" value="Genomic_DNA"/>
</dbReference>
<feature type="transmembrane region" description="Helical" evidence="2">
    <location>
        <begin position="157"/>
        <end position="175"/>
    </location>
</feature>
<dbReference type="Proteomes" id="UP000193944">
    <property type="component" value="Unassembled WGS sequence"/>
</dbReference>
<dbReference type="OrthoDB" id="10072300at2759"/>